<dbReference type="EMBL" id="JAYMGO010000004">
    <property type="protein sequence ID" value="KAL1275478.1"/>
    <property type="molecule type" value="Genomic_DNA"/>
</dbReference>
<name>A0ABR3NET2_9TELE</name>
<dbReference type="Proteomes" id="UP001558613">
    <property type="component" value="Unassembled WGS sequence"/>
</dbReference>
<organism evidence="1 2">
    <name type="scientific">Cirrhinus molitorella</name>
    <name type="common">mud carp</name>
    <dbReference type="NCBI Taxonomy" id="172907"/>
    <lineage>
        <taxon>Eukaryota</taxon>
        <taxon>Metazoa</taxon>
        <taxon>Chordata</taxon>
        <taxon>Craniata</taxon>
        <taxon>Vertebrata</taxon>
        <taxon>Euteleostomi</taxon>
        <taxon>Actinopterygii</taxon>
        <taxon>Neopterygii</taxon>
        <taxon>Teleostei</taxon>
        <taxon>Ostariophysi</taxon>
        <taxon>Cypriniformes</taxon>
        <taxon>Cyprinidae</taxon>
        <taxon>Labeoninae</taxon>
        <taxon>Labeonini</taxon>
        <taxon>Cirrhinus</taxon>
    </lineage>
</organism>
<keyword evidence="2" id="KW-1185">Reference proteome</keyword>
<comment type="caution">
    <text evidence="1">The sequence shown here is derived from an EMBL/GenBank/DDBJ whole genome shotgun (WGS) entry which is preliminary data.</text>
</comment>
<sequence length="78" mass="9025">MVAGGGKACLHRRAERLGNSARREEVSRLAVCLHQLPAQRERERKRERENSRDPITVRLRAAETADSMEKQRIIRNSF</sequence>
<proteinExistence type="predicted"/>
<gene>
    <name evidence="1" type="ORF">QQF64_035101</name>
</gene>
<evidence type="ECO:0000313" key="1">
    <source>
        <dbReference type="EMBL" id="KAL1275478.1"/>
    </source>
</evidence>
<reference evidence="1 2" key="1">
    <citation type="submission" date="2023-09" db="EMBL/GenBank/DDBJ databases">
        <authorList>
            <person name="Wang M."/>
        </authorList>
    </citation>
    <scope>NUCLEOTIDE SEQUENCE [LARGE SCALE GENOMIC DNA]</scope>
    <source>
        <strain evidence="1">GT-2023</strain>
        <tissue evidence="1">Liver</tissue>
    </source>
</reference>
<evidence type="ECO:0000313" key="2">
    <source>
        <dbReference type="Proteomes" id="UP001558613"/>
    </source>
</evidence>
<accession>A0ABR3NET2</accession>
<protein>
    <submittedName>
        <fullName evidence="1">Uncharacterized protein</fullName>
    </submittedName>
</protein>